<dbReference type="RefSeq" id="WP_100280545.1">
    <property type="nucleotide sequence ID" value="NZ_CP024923.1"/>
</dbReference>
<protein>
    <submittedName>
        <fullName evidence="3">Uncharacterized protein</fullName>
    </submittedName>
</protein>
<dbReference type="Proteomes" id="UP000229081">
    <property type="component" value="Chromosome"/>
</dbReference>
<evidence type="ECO:0000313" key="3">
    <source>
        <dbReference type="EMBL" id="ATY30731.1"/>
    </source>
</evidence>
<evidence type="ECO:0000256" key="1">
    <source>
        <dbReference type="SAM" id="MobiDB-lite"/>
    </source>
</evidence>
<sequence>MRELVPAWFRATVLPAFLPAALFAGLSASAPASAQDYPARNVGGWTVAASKDARGCFLTRTYAGTGETTLLLGLDVDGGNRVSVLNDNWSIKPKARWKLTFKLTSGGYSDHPVVGMASDGKKGFVTTFDAKFPSHFAGSKAMHIYRGKVPVEQLTLDGSGAAIAELRRCVGMHAATPATGVRGKERSDRIPRDPFAPDARRRSGE</sequence>
<evidence type="ECO:0000313" key="4">
    <source>
        <dbReference type="Proteomes" id="UP000229081"/>
    </source>
</evidence>
<feature type="region of interest" description="Disordered" evidence="1">
    <location>
        <begin position="177"/>
        <end position="205"/>
    </location>
</feature>
<dbReference type="EMBL" id="CP024923">
    <property type="protein sequence ID" value="ATY30731.1"/>
    <property type="molecule type" value="Genomic_DNA"/>
</dbReference>
<keyword evidence="4" id="KW-1185">Reference proteome</keyword>
<feature type="chain" id="PRO_5014681530" evidence="2">
    <location>
        <begin position="35"/>
        <end position="205"/>
    </location>
</feature>
<reference evidence="3 4" key="1">
    <citation type="submission" date="2017-11" db="EMBL/GenBank/DDBJ databases">
        <title>Complete genome sequence of Sphingomonas sp. Strain Cra20, a psychrotolerant potential plant growth promoting rhizobacteria.</title>
        <authorList>
            <person name="Luo Y."/>
        </authorList>
    </citation>
    <scope>NUCLEOTIDE SEQUENCE [LARGE SCALE GENOMIC DNA]</scope>
    <source>
        <strain evidence="3 4">Cra20</strain>
    </source>
</reference>
<name>A0A2K8MHT7_9SPHN</name>
<proteinExistence type="predicted"/>
<evidence type="ECO:0000256" key="2">
    <source>
        <dbReference type="SAM" id="SignalP"/>
    </source>
</evidence>
<organism evidence="3 4">
    <name type="scientific">Sphingomonas psychrotolerans</name>
    <dbReference type="NCBI Taxonomy" id="1327635"/>
    <lineage>
        <taxon>Bacteria</taxon>
        <taxon>Pseudomonadati</taxon>
        <taxon>Pseudomonadota</taxon>
        <taxon>Alphaproteobacteria</taxon>
        <taxon>Sphingomonadales</taxon>
        <taxon>Sphingomonadaceae</taxon>
        <taxon>Sphingomonas</taxon>
    </lineage>
</organism>
<dbReference type="KEGG" id="sphc:CVN68_00940"/>
<dbReference type="OrthoDB" id="7584630at2"/>
<dbReference type="AlphaFoldDB" id="A0A2K8MHT7"/>
<gene>
    <name evidence="3" type="ORF">CVN68_00940</name>
</gene>
<feature type="signal peptide" evidence="2">
    <location>
        <begin position="1"/>
        <end position="34"/>
    </location>
</feature>
<keyword evidence="2" id="KW-0732">Signal</keyword>
<feature type="compositionally biased region" description="Basic and acidic residues" evidence="1">
    <location>
        <begin position="182"/>
        <end position="192"/>
    </location>
</feature>
<accession>A0A2K8MHT7</accession>